<evidence type="ECO:0000313" key="3">
    <source>
        <dbReference type="EMBL" id="RHN70399.1"/>
    </source>
</evidence>
<reference evidence="3" key="1">
    <citation type="journal article" date="2018" name="Nat. Plants">
        <title>Whole-genome landscape of Medicago truncatula symbiotic genes.</title>
        <authorList>
            <person name="Pecrix Y."/>
            <person name="Gamas P."/>
            <person name="Carrere S."/>
        </authorList>
    </citation>
    <scope>NUCLEOTIDE SEQUENCE</scope>
    <source>
        <tissue evidence="3">Leaves</tissue>
    </source>
</reference>
<evidence type="ECO:0000259" key="2">
    <source>
        <dbReference type="Pfam" id="PF07127"/>
    </source>
</evidence>
<gene>
    <name evidence="3" type="ORF">MtrunA17_Chr3g0135121</name>
</gene>
<feature type="signal peptide" evidence="1">
    <location>
        <begin position="1"/>
        <end position="26"/>
    </location>
</feature>
<feature type="domain" description="Late nodulin" evidence="2">
    <location>
        <begin position="1"/>
        <end position="57"/>
    </location>
</feature>
<dbReference type="AlphaFoldDB" id="A0A396IXG5"/>
<keyword evidence="1" id="KW-0732">Signal</keyword>
<comment type="caution">
    <text evidence="3">The sequence shown here is derived from an EMBL/GenBank/DDBJ whole genome shotgun (WGS) entry which is preliminary data.</text>
</comment>
<name>A0A396IXG5_MEDTR</name>
<accession>A0A396IXG5</accession>
<dbReference type="EMBL" id="PSQE01000003">
    <property type="protein sequence ID" value="RHN70399.1"/>
    <property type="molecule type" value="Genomic_DNA"/>
</dbReference>
<evidence type="ECO:0000256" key="1">
    <source>
        <dbReference type="SAM" id="SignalP"/>
    </source>
</evidence>
<dbReference type="GO" id="GO:0046872">
    <property type="term" value="F:metal ion binding"/>
    <property type="evidence" value="ECO:0007669"/>
    <property type="project" value="InterPro"/>
</dbReference>
<protein>
    <submittedName>
        <fullName evidence="3">Putative Late nodulin</fullName>
    </submittedName>
</protein>
<sequence>MAKTLKIFYAMLLFLFRLLIVKEVSGKRNLPECSTDDHCKQVSSKFYRHICHNNRCKIVMFMPPNV</sequence>
<dbReference type="Proteomes" id="UP000265566">
    <property type="component" value="Chromosome 3"/>
</dbReference>
<dbReference type="Pfam" id="PF07127">
    <property type="entry name" value="Nodulin_late"/>
    <property type="match status" value="1"/>
</dbReference>
<proteinExistence type="predicted"/>
<dbReference type="InterPro" id="IPR009810">
    <property type="entry name" value="Nodulin_late_dom"/>
</dbReference>
<dbReference type="Gramene" id="rna18975">
    <property type="protein sequence ID" value="RHN70399.1"/>
    <property type="gene ID" value="gene18975"/>
</dbReference>
<feature type="chain" id="PRO_5017190116" evidence="1">
    <location>
        <begin position="27"/>
        <end position="66"/>
    </location>
</feature>
<organism evidence="3">
    <name type="scientific">Medicago truncatula</name>
    <name type="common">Barrel medic</name>
    <name type="synonym">Medicago tribuloides</name>
    <dbReference type="NCBI Taxonomy" id="3880"/>
    <lineage>
        <taxon>Eukaryota</taxon>
        <taxon>Viridiplantae</taxon>
        <taxon>Streptophyta</taxon>
        <taxon>Embryophyta</taxon>
        <taxon>Tracheophyta</taxon>
        <taxon>Spermatophyta</taxon>
        <taxon>Magnoliopsida</taxon>
        <taxon>eudicotyledons</taxon>
        <taxon>Gunneridae</taxon>
        <taxon>Pentapetalae</taxon>
        <taxon>rosids</taxon>
        <taxon>fabids</taxon>
        <taxon>Fabales</taxon>
        <taxon>Fabaceae</taxon>
        <taxon>Papilionoideae</taxon>
        <taxon>50 kb inversion clade</taxon>
        <taxon>NPAAA clade</taxon>
        <taxon>Hologalegina</taxon>
        <taxon>IRL clade</taxon>
        <taxon>Trifolieae</taxon>
        <taxon>Medicago</taxon>
    </lineage>
</organism>